<dbReference type="AlphaFoldDB" id="A0A098LHW0"/>
<dbReference type="PANTHER" id="PTHR43243">
    <property type="entry name" value="INNER MEMBRANE TRANSPORTER YGJI-RELATED"/>
    <property type="match status" value="1"/>
</dbReference>
<keyword evidence="9" id="KW-1185">Reference proteome</keyword>
<feature type="transmembrane region" description="Helical" evidence="6">
    <location>
        <begin position="423"/>
        <end position="442"/>
    </location>
</feature>
<reference evidence="8 9" key="1">
    <citation type="submission" date="2014-09" db="EMBL/GenBank/DDBJ databases">
        <title>Sporocytophaga myxococcoides PG-01 genome sequencing.</title>
        <authorList>
            <person name="Liu L."/>
            <person name="Gao P.J."/>
            <person name="Chen G.J."/>
            <person name="Wang L.S."/>
        </authorList>
    </citation>
    <scope>NUCLEOTIDE SEQUENCE [LARGE SCALE GENOMIC DNA]</scope>
    <source>
        <strain evidence="8 9">PG-01</strain>
    </source>
</reference>
<feature type="transmembrane region" description="Helical" evidence="6">
    <location>
        <begin position="263"/>
        <end position="281"/>
    </location>
</feature>
<evidence type="ECO:0000313" key="8">
    <source>
        <dbReference type="EMBL" id="GAL86540.1"/>
    </source>
</evidence>
<feature type="transmembrane region" description="Helical" evidence="6">
    <location>
        <begin position="231"/>
        <end position="251"/>
    </location>
</feature>
<evidence type="ECO:0000256" key="2">
    <source>
        <dbReference type="ARBA" id="ARBA00022448"/>
    </source>
</evidence>
<feature type="transmembrane region" description="Helical" evidence="6">
    <location>
        <begin position="495"/>
        <end position="512"/>
    </location>
</feature>
<evidence type="ECO:0000256" key="1">
    <source>
        <dbReference type="ARBA" id="ARBA00004141"/>
    </source>
</evidence>
<keyword evidence="3 6" id="KW-0812">Transmembrane</keyword>
<dbReference type="PANTHER" id="PTHR43243:SF4">
    <property type="entry name" value="CATIONIC AMINO ACID TRANSPORTER 4"/>
    <property type="match status" value="1"/>
</dbReference>
<dbReference type="eggNOG" id="COG0531">
    <property type="taxonomic scope" value="Bacteria"/>
</dbReference>
<proteinExistence type="predicted"/>
<dbReference type="PIRSF" id="PIRSF006060">
    <property type="entry name" value="AA_transporter"/>
    <property type="match status" value="1"/>
</dbReference>
<evidence type="ECO:0000313" key="9">
    <source>
        <dbReference type="Proteomes" id="UP000030185"/>
    </source>
</evidence>
<accession>A0A098LHW0</accession>
<dbReference type="InterPro" id="IPR029485">
    <property type="entry name" value="CAT_C"/>
</dbReference>
<sequence>MKAKDFFRKKTIEDSIRSTVEIEQLENHTLSRSLKLRDLTSFGIAAIVGAGIFSTIGNASASGGPAVSLLFVFTAIACLFSALCYAEFASSVPVAGSAYTYAYVSFGELLAWIIGWDLLMEYAIGNVAVAISWSDYFTSLLKGFGWHLPEYLTMDFLTASRAYNEVIKLLNEGQTGSSISPLLMEGYNAWKNAPTINGIHIVFDFPAFIITAFITMLVYVGIKESKVTGNILVAIKLLVILLFVVAGAFYVQPENWSPFAPNGISGVMKGVSAVFFAYIGFDAVSTTAEEAINPEKDLPKAMFLSLLICTVLYVVVTLVLTGMVTYSELAVGDPLAYAFEKYNLSFLSGIIAFSAVIAMTSVLLVFQLGQPRIWLSMSRDGLLPGVFAKIHPRFKTPSFSTIVTGFVVALPAMFMNLTEVTDLCSIGTLFAFAMVCAGVMINPPKAENSFKVKYINGKIILPVLFFITLLLVVIAKINAFIYMDMTGDLYPITEEFPIIIFIVIFAITACFAFRKNLSLIPALGFLVNLYLMTELGATNWSRFLIWLTLGLIVYLLYGRHRSKLNKKAADQTDITL</sequence>
<gene>
    <name evidence="8" type="ORF">MYP_3770</name>
</gene>
<keyword evidence="2" id="KW-0813">Transport</keyword>
<dbReference type="GO" id="GO:0016020">
    <property type="term" value="C:membrane"/>
    <property type="evidence" value="ECO:0007669"/>
    <property type="project" value="UniProtKB-SubCell"/>
</dbReference>
<dbReference type="Gene3D" id="1.20.1740.10">
    <property type="entry name" value="Amino acid/polyamine transporter I"/>
    <property type="match status" value="1"/>
</dbReference>
<feature type="transmembrane region" description="Helical" evidence="6">
    <location>
        <begin position="346"/>
        <end position="369"/>
    </location>
</feature>
<protein>
    <submittedName>
        <fullName evidence="8">Putative amino acid permease YhdG</fullName>
    </submittedName>
</protein>
<dbReference type="InterPro" id="IPR002293">
    <property type="entry name" value="AA/rel_permease1"/>
</dbReference>
<dbReference type="Pfam" id="PF13906">
    <property type="entry name" value="AA_permease_C"/>
    <property type="match status" value="1"/>
</dbReference>
<keyword evidence="5 6" id="KW-0472">Membrane</keyword>
<feature type="transmembrane region" description="Helical" evidence="6">
    <location>
        <begin position="66"/>
        <end position="86"/>
    </location>
</feature>
<comment type="caution">
    <text evidence="8">The sequence shown here is derived from an EMBL/GenBank/DDBJ whole genome shotgun (WGS) entry which is preliminary data.</text>
</comment>
<evidence type="ECO:0000256" key="4">
    <source>
        <dbReference type="ARBA" id="ARBA00022989"/>
    </source>
</evidence>
<feature type="transmembrane region" description="Helical" evidence="6">
    <location>
        <begin position="517"/>
        <end position="533"/>
    </location>
</feature>
<dbReference type="RefSeq" id="WP_045466605.1">
    <property type="nucleotide sequence ID" value="NZ_BBLT01000008.1"/>
</dbReference>
<organism evidence="8 9">
    <name type="scientific">Sporocytophaga myxococcoides</name>
    <dbReference type="NCBI Taxonomy" id="153721"/>
    <lineage>
        <taxon>Bacteria</taxon>
        <taxon>Pseudomonadati</taxon>
        <taxon>Bacteroidota</taxon>
        <taxon>Cytophagia</taxon>
        <taxon>Cytophagales</taxon>
        <taxon>Cytophagaceae</taxon>
        <taxon>Sporocytophaga</taxon>
    </lineage>
</organism>
<keyword evidence="4 6" id="KW-1133">Transmembrane helix</keyword>
<evidence type="ECO:0000256" key="6">
    <source>
        <dbReference type="SAM" id="Phobius"/>
    </source>
</evidence>
<name>A0A098LHW0_9BACT</name>
<comment type="subcellular location">
    <subcellularLocation>
        <location evidence="1">Membrane</location>
        <topology evidence="1">Multi-pass membrane protein</topology>
    </subcellularLocation>
</comment>
<evidence type="ECO:0000259" key="7">
    <source>
        <dbReference type="Pfam" id="PF13906"/>
    </source>
</evidence>
<evidence type="ECO:0000256" key="3">
    <source>
        <dbReference type="ARBA" id="ARBA00022692"/>
    </source>
</evidence>
<feature type="transmembrane region" description="Helical" evidence="6">
    <location>
        <begin position="539"/>
        <end position="557"/>
    </location>
</feature>
<feature type="transmembrane region" description="Helical" evidence="6">
    <location>
        <begin position="302"/>
        <end position="326"/>
    </location>
</feature>
<feature type="transmembrane region" description="Helical" evidence="6">
    <location>
        <begin position="39"/>
        <end position="60"/>
    </location>
</feature>
<feature type="transmembrane region" description="Helical" evidence="6">
    <location>
        <begin position="399"/>
        <end position="417"/>
    </location>
</feature>
<dbReference type="Proteomes" id="UP000030185">
    <property type="component" value="Unassembled WGS sequence"/>
</dbReference>
<dbReference type="EMBL" id="BBLT01000008">
    <property type="protein sequence ID" value="GAL86540.1"/>
    <property type="molecule type" value="Genomic_DNA"/>
</dbReference>
<evidence type="ECO:0000256" key="5">
    <source>
        <dbReference type="ARBA" id="ARBA00023136"/>
    </source>
</evidence>
<feature type="transmembrane region" description="Helical" evidence="6">
    <location>
        <begin position="463"/>
        <end position="483"/>
    </location>
</feature>
<dbReference type="Pfam" id="PF13520">
    <property type="entry name" value="AA_permease_2"/>
    <property type="match status" value="1"/>
</dbReference>
<feature type="transmembrane region" description="Helical" evidence="6">
    <location>
        <begin position="198"/>
        <end position="219"/>
    </location>
</feature>
<dbReference type="STRING" id="153721.MYP_3770"/>
<dbReference type="GO" id="GO:0015171">
    <property type="term" value="F:amino acid transmembrane transporter activity"/>
    <property type="evidence" value="ECO:0007669"/>
    <property type="project" value="TreeGrafter"/>
</dbReference>
<dbReference type="OrthoDB" id="9762947at2"/>
<feature type="domain" description="Cationic amino acid transporter C-terminal" evidence="7">
    <location>
        <begin position="519"/>
        <end position="562"/>
    </location>
</feature>